<evidence type="ECO:0000256" key="2">
    <source>
        <dbReference type="ARBA" id="ARBA00022723"/>
    </source>
</evidence>
<dbReference type="InterPro" id="IPR006620">
    <property type="entry name" value="Pro_4_hyd_alph"/>
</dbReference>
<protein>
    <recommendedName>
        <fullName evidence="6">Fe2OG dioxygenase domain-containing protein</fullName>
    </recommendedName>
</protein>
<evidence type="ECO:0000256" key="4">
    <source>
        <dbReference type="ARBA" id="ARBA00023002"/>
    </source>
</evidence>
<dbReference type="GO" id="GO:0005783">
    <property type="term" value="C:endoplasmic reticulum"/>
    <property type="evidence" value="ECO:0007669"/>
    <property type="project" value="TreeGrafter"/>
</dbReference>
<feature type="non-terminal residue" evidence="7">
    <location>
        <position position="1"/>
    </location>
</feature>
<sequence length="173" mass="20229">YPDVMDKKTCEWIINRYDTTAKWQQSTFSNAYKNTGTSQVAMDEYWIGSQSPYYKDLKESFEYCVNDYTSVHDKIKSTEYTDFRINRYGEGGFMKQHIDGIHHSHGQKQGYPHITSLIFLNDDYEGGEFVICGDKYIEKIQGSAVVFPSNFMYPHEVKEVTDGKRFSVMTWIL</sequence>
<dbReference type="InterPro" id="IPR044862">
    <property type="entry name" value="Pro_4_hyd_alph_FE2OG_OXY"/>
</dbReference>
<organism evidence="7">
    <name type="scientific">marine metagenome</name>
    <dbReference type="NCBI Taxonomy" id="408172"/>
    <lineage>
        <taxon>unclassified sequences</taxon>
        <taxon>metagenomes</taxon>
        <taxon>ecological metagenomes</taxon>
    </lineage>
</organism>
<dbReference type="GO" id="GO:0004656">
    <property type="term" value="F:procollagen-proline 4-dioxygenase activity"/>
    <property type="evidence" value="ECO:0007669"/>
    <property type="project" value="TreeGrafter"/>
</dbReference>
<dbReference type="PANTHER" id="PTHR10869:SF236">
    <property type="entry name" value="PROLYL 4-HYDROXYLASE ALPHA SUBUNIT DOMAIN-CONTAINING PROTEIN"/>
    <property type="match status" value="1"/>
</dbReference>
<gene>
    <name evidence="7" type="ORF">METZ01_LOCUS322487</name>
</gene>
<evidence type="ECO:0000256" key="3">
    <source>
        <dbReference type="ARBA" id="ARBA00022964"/>
    </source>
</evidence>
<dbReference type="Gene3D" id="2.60.120.620">
    <property type="entry name" value="q2cbj1_9rhob like domain"/>
    <property type="match status" value="1"/>
</dbReference>
<name>A0A382P886_9ZZZZ</name>
<dbReference type="EMBL" id="UINC01105588">
    <property type="protein sequence ID" value="SVC69633.1"/>
    <property type="molecule type" value="Genomic_DNA"/>
</dbReference>
<dbReference type="GO" id="GO:0031418">
    <property type="term" value="F:L-ascorbic acid binding"/>
    <property type="evidence" value="ECO:0007669"/>
    <property type="project" value="InterPro"/>
</dbReference>
<keyword evidence="3" id="KW-0223">Dioxygenase</keyword>
<dbReference type="PANTHER" id="PTHR10869">
    <property type="entry name" value="PROLYL 4-HYDROXYLASE ALPHA SUBUNIT"/>
    <property type="match status" value="1"/>
</dbReference>
<reference evidence="7" key="1">
    <citation type="submission" date="2018-05" db="EMBL/GenBank/DDBJ databases">
        <authorList>
            <person name="Lanie J.A."/>
            <person name="Ng W.-L."/>
            <person name="Kazmierczak K.M."/>
            <person name="Andrzejewski T.M."/>
            <person name="Davidsen T.M."/>
            <person name="Wayne K.J."/>
            <person name="Tettelin H."/>
            <person name="Glass J.I."/>
            <person name="Rusch D."/>
            <person name="Podicherti R."/>
            <person name="Tsui H.-C.T."/>
            <person name="Winkler M.E."/>
        </authorList>
    </citation>
    <scope>NUCLEOTIDE SEQUENCE</scope>
</reference>
<dbReference type="GO" id="GO:0005506">
    <property type="term" value="F:iron ion binding"/>
    <property type="evidence" value="ECO:0007669"/>
    <property type="project" value="InterPro"/>
</dbReference>
<dbReference type="Pfam" id="PF13640">
    <property type="entry name" value="2OG-FeII_Oxy_3"/>
    <property type="match status" value="1"/>
</dbReference>
<keyword evidence="2" id="KW-0479">Metal-binding</keyword>
<dbReference type="AlphaFoldDB" id="A0A382P886"/>
<evidence type="ECO:0000256" key="1">
    <source>
        <dbReference type="ARBA" id="ARBA00001961"/>
    </source>
</evidence>
<dbReference type="InterPro" id="IPR045054">
    <property type="entry name" value="P4HA-like"/>
</dbReference>
<proteinExistence type="predicted"/>
<dbReference type="InterPro" id="IPR005123">
    <property type="entry name" value="Oxoglu/Fe-dep_dioxygenase_dom"/>
</dbReference>
<comment type="cofactor">
    <cofactor evidence="1">
        <name>L-ascorbate</name>
        <dbReference type="ChEBI" id="CHEBI:38290"/>
    </cofactor>
</comment>
<dbReference type="SMART" id="SM00702">
    <property type="entry name" value="P4Hc"/>
    <property type="match status" value="1"/>
</dbReference>
<keyword evidence="5" id="KW-0408">Iron</keyword>
<dbReference type="PROSITE" id="PS51471">
    <property type="entry name" value="FE2OG_OXY"/>
    <property type="match status" value="1"/>
</dbReference>
<evidence type="ECO:0000313" key="7">
    <source>
        <dbReference type="EMBL" id="SVC69633.1"/>
    </source>
</evidence>
<feature type="domain" description="Fe2OG dioxygenase" evidence="6">
    <location>
        <begin position="79"/>
        <end position="173"/>
    </location>
</feature>
<evidence type="ECO:0000256" key="5">
    <source>
        <dbReference type="ARBA" id="ARBA00023004"/>
    </source>
</evidence>
<keyword evidence="4" id="KW-0560">Oxidoreductase</keyword>
<evidence type="ECO:0000259" key="6">
    <source>
        <dbReference type="PROSITE" id="PS51471"/>
    </source>
</evidence>
<accession>A0A382P886</accession>